<dbReference type="EMBL" id="SMJW01000152">
    <property type="protein sequence ID" value="TDC11950.1"/>
    <property type="molecule type" value="Genomic_DNA"/>
</dbReference>
<evidence type="ECO:0000313" key="5">
    <source>
        <dbReference type="Proteomes" id="UP000295431"/>
    </source>
</evidence>
<dbReference type="InterPro" id="IPR047952">
    <property type="entry name" value="Transpos_IS4"/>
</dbReference>
<organism evidence="4 5">
    <name type="scientific">Actinomadura bangladeshensis</name>
    <dbReference type="NCBI Taxonomy" id="453573"/>
    <lineage>
        <taxon>Bacteria</taxon>
        <taxon>Bacillati</taxon>
        <taxon>Actinomycetota</taxon>
        <taxon>Actinomycetes</taxon>
        <taxon>Streptosporangiales</taxon>
        <taxon>Thermomonosporaceae</taxon>
        <taxon>Actinomadura</taxon>
    </lineage>
</organism>
<evidence type="ECO:0000313" key="4">
    <source>
        <dbReference type="EMBL" id="TDC11950.1"/>
    </source>
</evidence>
<feature type="domain" description="Transposase IS4-like" evidence="2">
    <location>
        <begin position="120"/>
        <end position="343"/>
    </location>
</feature>
<protein>
    <submittedName>
        <fullName evidence="4">IS4 family transposase</fullName>
    </submittedName>
</protein>
<dbReference type="GO" id="GO:0003677">
    <property type="term" value="F:DNA binding"/>
    <property type="evidence" value="ECO:0007669"/>
    <property type="project" value="InterPro"/>
</dbReference>
<evidence type="ECO:0000256" key="1">
    <source>
        <dbReference type="SAM" id="MobiDB-lite"/>
    </source>
</evidence>
<dbReference type="Pfam" id="PF01609">
    <property type="entry name" value="DDE_Tnp_1"/>
    <property type="match status" value="1"/>
</dbReference>
<dbReference type="InterPro" id="IPR002559">
    <property type="entry name" value="Transposase_11"/>
</dbReference>
<dbReference type="PANTHER" id="PTHR37529:SF1">
    <property type="entry name" value="TRANSPOSASE INSG FOR INSERTION SEQUENCE ELEMENT IS4-RELATED"/>
    <property type="match status" value="1"/>
</dbReference>
<accession>A0A4R4NV20</accession>
<dbReference type="GO" id="GO:0006313">
    <property type="term" value="P:DNA transposition"/>
    <property type="evidence" value="ECO:0007669"/>
    <property type="project" value="InterPro"/>
</dbReference>
<reference evidence="4 5" key="1">
    <citation type="submission" date="2019-03" db="EMBL/GenBank/DDBJ databases">
        <title>Draft genome sequences of novel Actinobacteria.</title>
        <authorList>
            <person name="Sahin N."/>
            <person name="Ay H."/>
            <person name="Saygin H."/>
        </authorList>
    </citation>
    <scope>NUCLEOTIDE SEQUENCE [LARGE SCALE GENOMIC DNA]</scope>
    <source>
        <strain evidence="4 5">DSM 45347</strain>
    </source>
</reference>
<evidence type="ECO:0000259" key="2">
    <source>
        <dbReference type="Pfam" id="PF01609"/>
    </source>
</evidence>
<comment type="caution">
    <text evidence="4">The sequence shown here is derived from an EMBL/GenBank/DDBJ whole genome shotgun (WGS) entry which is preliminary data.</text>
</comment>
<dbReference type="SUPFAM" id="SSF53098">
    <property type="entry name" value="Ribonuclease H-like"/>
    <property type="match status" value="1"/>
</dbReference>
<proteinExistence type="predicted"/>
<evidence type="ECO:0000259" key="3">
    <source>
        <dbReference type="Pfam" id="PF13006"/>
    </source>
</evidence>
<dbReference type="PANTHER" id="PTHR37529">
    <property type="entry name" value="TRANSPOSASE INSG FOR INSERTION SEQUENCE ELEMENT IS4-RELATED"/>
    <property type="match status" value="1"/>
</dbReference>
<dbReference type="NCBIfam" id="NF033592">
    <property type="entry name" value="transpos_IS4_1"/>
    <property type="match status" value="1"/>
</dbReference>
<name>A0A4R4NV20_9ACTN</name>
<dbReference type="Pfam" id="PF13006">
    <property type="entry name" value="Nterm_IS4"/>
    <property type="match status" value="1"/>
</dbReference>
<feature type="region of interest" description="Disordered" evidence="1">
    <location>
        <begin position="437"/>
        <end position="473"/>
    </location>
</feature>
<sequence>MKGRSAGFGVRLGVLTTVFPPKLVDEVVVRHGRLERRRRLLPSRLVVYFVLGLCLFARESCEEVVRLLAGGLPGSRALAGVNRSSLCRARARLGEQVMESLFREVAGPLAGPATPGAWWRGMRLLAMDGTQFDVPDSASNGHAFDGPSSRGVPFGFPQIRSVVLSEIGTHGVLDAAMGGYRDGERSLALDLASATGPDDLVVADRGFWSAEVVDVFTTAGADLLVRLQSNHLGTALKELADGSILSTSTCSKRVRRRAREQGRTPPAHIVFRVISYAAGENVVHLGTTLTDHQAYPAEELVAIYRQRWEIELAFDELKNHLGPSGPLRSRTPEGARQELWAFLAVHHAIRRLAHDAAIGTGPVVDTDRISYLTCVRIIRRSIFSQVATNSTKLAHALSEALHEARRRLLPPRSGRRHHRAIKKPSRWPVLRTRAGHRHVAPGRWAHNQTAKNKPRRQAGRAFTPRPAQTQAPP</sequence>
<dbReference type="Proteomes" id="UP000295431">
    <property type="component" value="Unassembled WGS sequence"/>
</dbReference>
<feature type="domain" description="Transposase IS4 N-terminal" evidence="3">
    <location>
        <begin position="11"/>
        <end position="103"/>
    </location>
</feature>
<gene>
    <name evidence="4" type="ORF">E1284_25905</name>
</gene>
<dbReference type="AlphaFoldDB" id="A0A4R4NV20"/>
<dbReference type="InterPro" id="IPR024473">
    <property type="entry name" value="Transposases_IS4_N"/>
</dbReference>
<dbReference type="OrthoDB" id="477305at2"/>
<dbReference type="GO" id="GO:0004803">
    <property type="term" value="F:transposase activity"/>
    <property type="evidence" value="ECO:0007669"/>
    <property type="project" value="InterPro"/>
</dbReference>
<dbReference type="InterPro" id="IPR012337">
    <property type="entry name" value="RNaseH-like_sf"/>
</dbReference>
<keyword evidence="5" id="KW-1185">Reference proteome</keyword>